<dbReference type="RefSeq" id="WP_132225400.1">
    <property type="nucleotide sequence ID" value="NZ_SMGO01000003.1"/>
</dbReference>
<dbReference type="Gene3D" id="3.90.950.20">
    <property type="entry name" value="CinA-like"/>
    <property type="match status" value="1"/>
</dbReference>
<dbReference type="AlphaFoldDB" id="A0A4R1LQL7"/>
<dbReference type="Pfam" id="PF02464">
    <property type="entry name" value="CinA"/>
    <property type="match status" value="1"/>
</dbReference>
<keyword evidence="3" id="KW-1185">Reference proteome</keyword>
<reference evidence="2 3" key="1">
    <citation type="submission" date="2019-03" db="EMBL/GenBank/DDBJ databases">
        <title>Genomic Encyclopedia of Archaeal and Bacterial Type Strains, Phase II (KMG-II): from individual species to whole genera.</title>
        <authorList>
            <person name="Goeker M."/>
        </authorList>
    </citation>
    <scope>NUCLEOTIDE SEQUENCE [LARGE SCALE GENOMIC DNA]</scope>
    <source>
        <strain evidence="2 3">DSM 22554</strain>
    </source>
</reference>
<accession>A0A4R1LQL7</accession>
<dbReference type="InterPro" id="IPR008136">
    <property type="entry name" value="CinA_C"/>
</dbReference>
<dbReference type="OrthoDB" id="1252536at2"/>
<feature type="domain" description="CinA C-terminal" evidence="1">
    <location>
        <begin position="17"/>
        <end position="164"/>
    </location>
</feature>
<comment type="caution">
    <text evidence="2">The sequence shown here is derived from an EMBL/GenBank/DDBJ whole genome shotgun (WGS) entry which is preliminary data.</text>
</comment>
<dbReference type="Proteomes" id="UP000294616">
    <property type="component" value="Unassembled WGS sequence"/>
</dbReference>
<proteinExistence type="predicted"/>
<dbReference type="EMBL" id="SMGO01000003">
    <property type="protein sequence ID" value="TCK80767.1"/>
    <property type="molecule type" value="Genomic_DNA"/>
</dbReference>
<name>A0A4R1LQL7_9SPHI</name>
<gene>
    <name evidence="2" type="ORF">C8N28_2521</name>
</gene>
<dbReference type="SUPFAM" id="SSF142433">
    <property type="entry name" value="CinA-like"/>
    <property type="match status" value="1"/>
</dbReference>
<evidence type="ECO:0000313" key="3">
    <source>
        <dbReference type="Proteomes" id="UP000294616"/>
    </source>
</evidence>
<organism evidence="2 3">
    <name type="scientific">Albibacterium bauzanense</name>
    <dbReference type="NCBI Taxonomy" id="653929"/>
    <lineage>
        <taxon>Bacteria</taxon>
        <taxon>Pseudomonadati</taxon>
        <taxon>Bacteroidota</taxon>
        <taxon>Sphingobacteriia</taxon>
        <taxon>Sphingobacteriales</taxon>
        <taxon>Sphingobacteriaceae</taxon>
        <taxon>Albibacterium</taxon>
    </lineage>
</organism>
<evidence type="ECO:0000313" key="2">
    <source>
        <dbReference type="EMBL" id="TCK80767.1"/>
    </source>
</evidence>
<keyword evidence="2" id="KW-0378">Hydrolase</keyword>
<dbReference type="GO" id="GO:0016787">
    <property type="term" value="F:hydrolase activity"/>
    <property type="evidence" value="ECO:0007669"/>
    <property type="project" value="UniProtKB-KW"/>
</dbReference>
<protein>
    <submittedName>
        <fullName evidence="2">PncC family amidohydrolase</fullName>
    </submittedName>
</protein>
<sequence>MAKKNAEKSLYDKNDLQSIASFLIKSKATLSVAESVTSGCLQTAFSLAEGATMFFQGGITVYQGGQKTRILDVEPIYGEHNEFVNSQVACQMALGANKLFLSKYAIAITGFTQQIPDHEFKNPYAYYAIAKDREIVLEGYIEAVKDDSFSIQECYTQQILKLFKNLLNGD</sequence>
<dbReference type="InterPro" id="IPR036653">
    <property type="entry name" value="CinA-like_C"/>
</dbReference>
<evidence type="ECO:0000259" key="1">
    <source>
        <dbReference type="Pfam" id="PF02464"/>
    </source>
</evidence>